<dbReference type="RefSeq" id="WP_380900957.1">
    <property type="nucleotide sequence ID" value="NZ_JBHUFU010000009.1"/>
</dbReference>
<dbReference type="EMBL" id="JBHUFU010000009">
    <property type="protein sequence ID" value="MFD1831234.1"/>
    <property type="molecule type" value="Genomic_DNA"/>
</dbReference>
<accession>A0ABW4PLT2</accession>
<feature type="transmembrane region" description="Helical" evidence="1">
    <location>
        <begin position="167"/>
        <end position="187"/>
    </location>
</feature>
<protein>
    <recommendedName>
        <fullName evidence="4">Integral membrane protein</fullName>
    </recommendedName>
</protein>
<keyword evidence="1" id="KW-1133">Transmembrane helix</keyword>
<feature type="transmembrane region" description="Helical" evidence="1">
    <location>
        <begin position="45"/>
        <end position="63"/>
    </location>
</feature>
<feature type="transmembrane region" description="Helical" evidence="1">
    <location>
        <begin position="83"/>
        <end position="102"/>
    </location>
</feature>
<reference evidence="3" key="1">
    <citation type="journal article" date="2019" name="Int. J. Syst. Evol. Microbiol.">
        <title>The Global Catalogue of Microorganisms (GCM) 10K type strain sequencing project: providing services to taxonomists for standard genome sequencing and annotation.</title>
        <authorList>
            <consortium name="The Broad Institute Genomics Platform"/>
            <consortium name="The Broad Institute Genome Sequencing Center for Infectious Disease"/>
            <person name="Wu L."/>
            <person name="Ma J."/>
        </authorList>
    </citation>
    <scope>NUCLEOTIDE SEQUENCE [LARGE SCALE GENOMIC DNA]</scope>
    <source>
        <strain evidence="3">CGMCC 4.7455</strain>
    </source>
</reference>
<evidence type="ECO:0000313" key="3">
    <source>
        <dbReference type="Proteomes" id="UP001597365"/>
    </source>
</evidence>
<keyword evidence="3" id="KW-1185">Reference proteome</keyword>
<sequence>MTWWLRIHAVPSCAAAVVLCFVLAPLLSSSALPVPSLFGGLSSTVPVPLVLPVLPACALLYGLNRAPSETEATAAGPMTRWSVGLLTGACTAAALLAVAETLWMDFPLALAVARNTAGYLGFGLVAQRVAGRRYGPAAAALLPVACAFIGLGPGGRPYPWTWPLHPSQSASAAAAAFSLALIGAALLRNRSRGRPGPLPRQGPSPPLP</sequence>
<comment type="caution">
    <text evidence="2">The sequence shown here is derived from an EMBL/GenBank/DDBJ whole genome shotgun (WGS) entry which is preliminary data.</text>
</comment>
<evidence type="ECO:0008006" key="4">
    <source>
        <dbReference type="Google" id="ProtNLM"/>
    </source>
</evidence>
<keyword evidence="1" id="KW-0812">Transmembrane</keyword>
<feature type="transmembrane region" description="Helical" evidence="1">
    <location>
        <begin position="108"/>
        <end position="126"/>
    </location>
</feature>
<name>A0ABW4PLT2_9ACTN</name>
<dbReference type="Proteomes" id="UP001597365">
    <property type="component" value="Unassembled WGS sequence"/>
</dbReference>
<evidence type="ECO:0000256" key="1">
    <source>
        <dbReference type="SAM" id="Phobius"/>
    </source>
</evidence>
<feature type="transmembrane region" description="Helical" evidence="1">
    <location>
        <begin position="138"/>
        <end position="155"/>
    </location>
</feature>
<keyword evidence="1" id="KW-0472">Membrane</keyword>
<organism evidence="2 3">
    <name type="scientific">Streptomyces desertarenae</name>
    <dbReference type="NCBI Taxonomy" id="2666184"/>
    <lineage>
        <taxon>Bacteria</taxon>
        <taxon>Bacillati</taxon>
        <taxon>Actinomycetota</taxon>
        <taxon>Actinomycetes</taxon>
        <taxon>Kitasatosporales</taxon>
        <taxon>Streptomycetaceae</taxon>
        <taxon>Streptomyces</taxon>
    </lineage>
</organism>
<gene>
    <name evidence="2" type="ORF">ACFSJS_16420</name>
</gene>
<proteinExistence type="predicted"/>
<evidence type="ECO:0000313" key="2">
    <source>
        <dbReference type="EMBL" id="MFD1831234.1"/>
    </source>
</evidence>